<feature type="domain" description="NodB homology" evidence="4">
    <location>
        <begin position="127"/>
        <end position="282"/>
    </location>
</feature>
<dbReference type="PROSITE" id="PS51677">
    <property type="entry name" value="NODB"/>
    <property type="match status" value="1"/>
</dbReference>
<evidence type="ECO:0000259" key="4">
    <source>
        <dbReference type="PROSITE" id="PS51677"/>
    </source>
</evidence>
<feature type="transmembrane region" description="Helical" evidence="3">
    <location>
        <begin position="6"/>
        <end position="26"/>
    </location>
</feature>
<gene>
    <name evidence="5" type="ORF">SAMN05216245_10447</name>
</gene>
<keyword evidence="3" id="KW-0812">Transmembrane</keyword>
<dbReference type="CDD" id="cd10918">
    <property type="entry name" value="CE4_NodB_like_5s_6s"/>
    <property type="match status" value="1"/>
</dbReference>
<dbReference type="Pfam" id="PF01522">
    <property type="entry name" value="Polysacc_deac_1"/>
    <property type="match status" value="1"/>
</dbReference>
<evidence type="ECO:0000256" key="1">
    <source>
        <dbReference type="ARBA" id="ARBA00004613"/>
    </source>
</evidence>
<accession>A0A1I1ZRB5</accession>
<name>A0A1I1ZRB5_9FIRM</name>
<comment type="subcellular location">
    <subcellularLocation>
        <location evidence="1">Secreted</location>
    </subcellularLocation>
</comment>
<keyword evidence="2" id="KW-0732">Signal</keyword>
<dbReference type="PANTHER" id="PTHR34216:SF3">
    <property type="entry name" value="POLY-BETA-1,6-N-ACETYL-D-GLUCOSAMINE N-DEACETYLASE"/>
    <property type="match status" value="1"/>
</dbReference>
<dbReference type="OrthoDB" id="9778320at2"/>
<organism evidence="5 6">
    <name type="scientific">Succiniclasticum ruminis DSM 9236</name>
    <dbReference type="NCBI Taxonomy" id="1123323"/>
    <lineage>
        <taxon>Bacteria</taxon>
        <taxon>Bacillati</taxon>
        <taxon>Bacillota</taxon>
        <taxon>Negativicutes</taxon>
        <taxon>Acidaminococcales</taxon>
        <taxon>Acidaminococcaceae</taxon>
        <taxon>Succiniclasticum</taxon>
    </lineage>
</organism>
<evidence type="ECO:0000256" key="2">
    <source>
        <dbReference type="ARBA" id="ARBA00022729"/>
    </source>
</evidence>
<dbReference type="GO" id="GO:0005975">
    <property type="term" value="P:carbohydrate metabolic process"/>
    <property type="evidence" value="ECO:0007669"/>
    <property type="project" value="InterPro"/>
</dbReference>
<dbReference type="Proteomes" id="UP000198896">
    <property type="component" value="Unassembled WGS sequence"/>
</dbReference>
<dbReference type="EMBL" id="FONL01000004">
    <property type="protein sequence ID" value="SFE33153.1"/>
    <property type="molecule type" value="Genomic_DNA"/>
</dbReference>
<keyword evidence="3" id="KW-0472">Membrane</keyword>
<dbReference type="GO" id="GO:0016810">
    <property type="term" value="F:hydrolase activity, acting on carbon-nitrogen (but not peptide) bonds"/>
    <property type="evidence" value="ECO:0007669"/>
    <property type="project" value="InterPro"/>
</dbReference>
<sequence>MPFKKINFEFIIIGFICICIGLFSFARYMGWLQNSGLLSTIARTVYGPDIRQEMARLKRAKDIAPGLPVVTALCYHEVTPDRENDCMNVKPEIFRRHIREFKEAGYVFIHVGDLQNYASGLAPLPAKALLISFDDGYADNYNYAYPVLREEQVPGTFFVVSSTIGKENRMTAAQLREMQANGMKIGSHTANHVNLTDMGANEIDFELRSSKETLEKILGKPVCALAYPGGKVNDTVSDKAKSCYEMAFVATVRPETKQTMYTLQRYGVFSWNEHIESIFKNR</sequence>
<evidence type="ECO:0000313" key="6">
    <source>
        <dbReference type="Proteomes" id="UP000198896"/>
    </source>
</evidence>
<dbReference type="SUPFAM" id="SSF88713">
    <property type="entry name" value="Glycoside hydrolase/deacetylase"/>
    <property type="match status" value="1"/>
</dbReference>
<evidence type="ECO:0000313" key="5">
    <source>
        <dbReference type="EMBL" id="SFE33153.1"/>
    </source>
</evidence>
<dbReference type="PANTHER" id="PTHR34216">
    <property type="match status" value="1"/>
</dbReference>
<dbReference type="Gene3D" id="3.20.20.370">
    <property type="entry name" value="Glycoside hydrolase/deacetylase"/>
    <property type="match status" value="1"/>
</dbReference>
<dbReference type="InterPro" id="IPR002509">
    <property type="entry name" value="NODB_dom"/>
</dbReference>
<dbReference type="InterPro" id="IPR051398">
    <property type="entry name" value="Polysacch_Deacetylase"/>
</dbReference>
<dbReference type="AlphaFoldDB" id="A0A1I1ZRB5"/>
<dbReference type="GO" id="GO:0005576">
    <property type="term" value="C:extracellular region"/>
    <property type="evidence" value="ECO:0007669"/>
    <property type="project" value="UniProtKB-SubCell"/>
</dbReference>
<evidence type="ECO:0000256" key="3">
    <source>
        <dbReference type="SAM" id="Phobius"/>
    </source>
</evidence>
<keyword evidence="6" id="KW-1185">Reference proteome</keyword>
<protein>
    <submittedName>
        <fullName evidence="5">Polysaccharide deacetylase</fullName>
    </submittedName>
</protein>
<reference evidence="5 6" key="1">
    <citation type="submission" date="2016-10" db="EMBL/GenBank/DDBJ databases">
        <authorList>
            <person name="de Groot N.N."/>
        </authorList>
    </citation>
    <scope>NUCLEOTIDE SEQUENCE [LARGE SCALE GENOMIC DNA]</scope>
    <source>
        <strain evidence="5 6">DSM 9236</strain>
    </source>
</reference>
<dbReference type="InterPro" id="IPR011330">
    <property type="entry name" value="Glyco_hydro/deAcase_b/a-brl"/>
</dbReference>
<dbReference type="STRING" id="1123323.SAMN05216245_10447"/>
<keyword evidence="3" id="KW-1133">Transmembrane helix</keyword>
<proteinExistence type="predicted"/>